<organism evidence="1 2">
    <name type="scientific">Mya arenaria</name>
    <name type="common">Soft-shell clam</name>
    <dbReference type="NCBI Taxonomy" id="6604"/>
    <lineage>
        <taxon>Eukaryota</taxon>
        <taxon>Metazoa</taxon>
        <taxon>Spiralia</taxon>
        <taxon>Lophotrochozoa</taxon>
        <taxon>Mollusca</taxon>
        <taxon>Bivalvia</taxon>
        <taxon>Autobranchia</taxon>
        <taxon>Heteroconchia</taxon>
        <taxon>Euheterodonta</taxon>
        <taxon>Imparidentia</taxon>
        <taxon>Neoheterodontei</taxon>
        <taxon>Myida</taxon>
        <taxon>Myoidea</taxon>
        <taxon>Myidae</taxon>
        <taxon>Mya</taxon>
    </lineage>
</organism>
<dbReference type="Proteomes" id="UP001164746">
    <property type="component" value="Chromosome 17"/>
</dbReference>
<keyword evidence="2" id="KW-1185">Reference proteome</keyword>
<evidence type="ECO:0000313" key="1">
    <source>
        <dbReference type="EMBL" id="WAR31720.1"/>
    </source>
</evidence>
<proteinExistence type="predicted"/>
<reference evidence="1" key="1">
    <citation type="submission" date="2022-11" db="EMBL/GenBank/DDBJ databases">
        <title>Centuries of genome instability and evolution in soft-shell clam transmissible cancer (bioRxiv).</title>
        <authorList>
            <person name="Hart S.F.M."/>
            <person name="Yonemitsu M.A."/>
            <person name="Giersch R.M."/>
            <person name="Beal B.F."/>
            <person name="Arriagada G."/>
            <person name="Davis B.W."/>
            <person name="Ostrander E.A."/>
            <person name="Goff S.P."/>
            <person name="Metzger M.J."/>
        </authorList>
    </citation>
    <scope>NUCLEOTIDE SEQUENCE</scope>
    <source>
        <strain evidence="1">MELC-2E11</strain>
        <tissue evidence="1">Siphon/mantle</tissue>
    </source>
</reference>
<dbReference type="InterPro" id="IPR043128">
    <property type="entry name" value="Rev_trsase/Diguanyl_cyclase"/>
</dbReference>
<name>A0ABY7GBC7_MYAAR</name>
<evidence type="ECO:0000313" key="2">
    <source>
        <dbReference type="Proteomes" id="UP001164746"/>
    </source>
</evidence>
<dbReference type="EMBL" id="CP111028">
    <property type="protein sequence ID" value="WAR31720.1"/>
    <property type="molecule type" value="Genomic_DNA"/>
</dbReference>
<dbReference type="InterPro" id="IPR043502">
    <property type="entry name" value="DNA/RNA_pol_sf"/>
</dbReference>
<protein>
    <submittedName>
        <fullName evidence="1">Uncharacterized protein</fullName>
    </submittedName>
</protein>
<gene>
    <name evidence="1" type="ORF">MAR_034262</name>
</gene>
<dbReference type="Gene3D" id="3.10.10.10">
    <property type="entry name" value="HIV Type 1 Reverse Transcriptase, subunit A, domain 1"/>
    <property type="match status" value="1"/>
</dbReference>
<dbReference type="Gene3D" id="3.30.70.270">
    <property type="match status" value="1"/>
</dbReference>
<dbReference type="SUPFAM" id="SSF56672">
    <property type="entry name" value="DNA/RNA polymerases"/>
    <property type="match status" value="1"/>
</dbReference>
<accession>A0ABY7GBC7</accession>
<sequence length="239" mass="27660">MVLKSHIQLKVVRLTCHCLTQNKHLWYSPVVEKANSGEYGFAVNYRKLNKVIKPKAFSLQCFSDLLHSISESHAQYFTSFDLGIAFWHVPHTLETGKTFCLVRRLSKSFRHFEICSYNCPSACLSRNGYIIDAMRQGRGSVIEYNGRALHVAEMNYSMSKLECLAIVEAGPPKHNKDDTDRIEMQKRCPDFKYIYEYLADNVVPEDEKIRKVVQIENKYYHILSFASFVPKQSKGKAYK</sequence>